<dbReference type="InterPro" id="IPR025194">
    <property type="entry name" value="RodZ-like_C"/>
</dbReference>
<dbReference type="InterPro" id="IPR010982">
    <property type="entry name" value="Lambda_DNA-bd_dom_sf"/>
</dbReference>
<dbReference type="Gene3D" id="1.10.260.40">
    <property type="entry name" value="lambda repressor-like DNA-binding domains"/>
    <property type="match status" value="1"/>
</dbReference>
<dbReference type="Pfam" id="PF13413">
    <property type="entry name" value="HTH_25"/>
    <property type="match status" value="1"/>
</dbReference>
<sequence>MGAAALHENSPNDLDHTAGSGEVLTVAPDAVEVRRHAGIAAGVGLTASAVAIAYLGRATHTGAVLDWAFAIGMGLLGAYWLAAFVDARTPLLVADAQGIRIRLGRAWRGLPWTAVHHVEHTPRRGLLHDGRLVVVPHNLELIEAELTGAGKRHTTFSRLLHGAPLAVPLGLSTRVVGADGDLSEALGRVARDASQIVVMEPEVDEDATDATDLVDGPAEAEADAAPAEAEVEVEVDVEDTVVASPTPAALREATSARRSEVRRDFVEPEDLDELEGRELRRPGRVSLVEEKETWGDRVRAIARPGEPVEPLVLDDFEVEPAEDPVIGPELAAARTRLGLTVDQLAERTRIRPHVIEAVEVDDFEPCGGDFYARGHLRTLARVLGIDVTPLLASYDERYAHAPINPRRVFEAELATGAHGSIRSTRGGPNWSVLVAVVMALVLCWSIARLVMDTPPELRGAQPVLNGSGGPQGTGNAPVADPVAVVVSAPSGGAQVVVRDASGEEVFKGNLAVGQTRELKASPPVRVMSSDGAVTVSLAGGDARAVGEPGVAGQGTFVAD</sequence>
<feature type="domain" description="Cytoskeleton protein RodZ-like C-terminal" evidence="2">
    <location>
        <begin position="495"/>
        <end position="540"/>
    </location>
</feature>
<dbReference type="Pfam" id="PF13464">
    <property type="entry name" value="RodZ_C"/>
    <property type="match status" value="1"/>
</dbReference>
<dbReference type="CDD" id="cd00093">
    <property type="entry name" value="HTH_XRE"/>
    <property type="match status" value="1"/>
</dbReference>
<feature type="transmembrane region" description="Helical" evidence="1">
    <location>
        <begin position="63"/>
        <end position="82"/>
    </location>
</feature>
<keyword evidence="1" id="KW-1133">Transmembrane helix</keyword>
<dbReference type="PANTHER" id="PTHR34475">
    <property type="match status" value="1"/>
</dbReference>
<accession>A0A2P2CE28</accession>
<reference evidence="3" key="1">
    <citation type="submission" date="2015-08" db="EMBL/GenBank/DDBJ databases">
        <authorList>
            <person name="Babu N.S."/>
            <person name="Beckwith C.J."/>
            <person name="Beseler K.G."/>
            <person name="Brison A."/>
            <person name="Carone J.V."/>
            <person name="Caskin T.P."/>
            <person name="Diamond M."/>
            <person name="Durham M.E."/>
            <person name="Foxe J.M."/>
            <person name="Go M."/>
            <person name="Henderson B.A."/>
            <person name="Jones I.B."/>
            <person name="McGettigan J.A."/>
            <person name="Micheletti S.J."/>
            <person name="Nasrallah M.E."/>
            <person name="Ortiz D."/>
            <person name="Piller C.R."/>
            <person name="Privatt S.R."/>
            <person name="Schneider S.L."/>
            <person name="Sharp S."/>
            <person name="Smith T.C."/>
            <person name="Stanton J.D."/>
            <person name="Ullery H.E."/>
            <person name="Wilson R.J."/>
            <person name="Serrano M.G."/>
            <person name="Buck G."/>
            <person name="Lee V."/>
            <person name="Wang Y."/>
            <person name="Carvalho R."/>
            <person name="Voegtly L."/>
            <person name="Shi R."/>
            <person name="Duckworth R."/>
            <person name="Johnson A."/>
            <person name="Loviza R."/>
            <person name="Walstead R."/>
            <person name="Shah Z."/>
            <person name="Kiflezghi M."/>
            <person name="Wade K."/>
            <person name="Ball S.L."/>
            <person name="Bradley K.W."/>
            <person name="Asai D.J."/>
            <person name="Bowman C.A."/>
            <person name="Russell D.A."/>
            <person name="Pope W.H."/>
            <person name="Jacobs-Sera D."/>
            <person name="Hendrix R.W."/>
            <person name="Hatfull G.F."/>
        </authorList>
    </citation>
    <scope>NUCLEOTIDE SEQUENCE</scope>
</reference>
<dbReference type="InterPro" id="IPR001387">
    <property type="entry name" value="Cro/C1-type_HTH"/>
</dbReference>
<dbReference type="GO" id="GO:0003677">
    <property type="term" value="F:DNA binding"/>
    <property type="evidence" value="ECO:0007669"/>
    <property type="project" value="InterPro"/>
</dbReference>
<organism evidence="3">
    <name type="scientific">metagenome</name>
    <dbReference type="NCBI Taxonomy" id="256318"/>
    <lineage>
        <taxon>unclassified sequences</taxon>
        <taxon>metagenomes</taxon>
    </lineage>
</organism>
<keyword evidence="1" id="KW-0812">Transmembrane</keyword>
<evidence type="ECO:0000259" key="2">
    <source>
        <dbReference type="Pfam" id="PF13464"/>
    </source>
</evidence>
<dbReference type="EMBL" id="CZKB01000013">
    <property type="protein sequence ID" value="CUR60245.1"/>
    <property type="molecule type" value="Genomic_DNA"/>
</dbReference>
<dbReference type="AlphaFoldDB" id="A0A2P2CE28"/>
<dbReference type="PANTHER" id="PTHR34475:SF1">
    <property type="entry name" value="CYTOSKELETON PROTEIN RODZ"/>
    <property type="match status" value="1"/>
</dbReference>
<dbReference type="InterPro" id="IPR050400">
    <property type="entry name" value="Bact_Cytoskel_RodZ"/>
</dbReference>
<keyword evidence="1" id="KW-0472">Membrane</keyword>
<gene>
    <name evidence="3" type="ORF">NOCA1200009</name>
</gene>
<feature type="transmembrane region" description="Helical" evidence="1">
    <location>
        <begin position="37"/>
        <end position="56"/>
    </location>
</feature>
<dbReference type="SUPFAM" id="SSF47413">
    <property type="entry name" value="lambda repressor-like DNA-binding domains"/>
    <property type="match status" value="1"/>
</dbReference>
<evidence type="ECO:0000313" key="3">
    <source>
        <dbReference type="EMBL" id="CUR60245.1"/>
    </source>
</evidence>
<proteinExistence type="predicted"/>
<name>A0A2P2CE28_9ZZZZ</name>
<protein>
    <recommendedName>
        <fullName evidence="2">Cytoskeleton protein RodZ-like C-terminal domain-containing protein</fullName>
    </recommendedName>
</protein>
<evidence type="ECO:0000256" key="1">
    <source>
        <dbReference type="SAM" id="Phobius"/>
    </source>
</evidence>